<evidence type="ECO:0000313" key="7">
    <source>
        <dbReference type="Proteomes" id="UP000092461"/>
    </source>
</evidence>
<feature type="compositionally biased region" description="Basic and acidic residues" evidence="2">
    <location>
        <begin position="1039"/>
        <end position="1053"/>
    </location>
</feature>
<dbReference type="Proteomes" id="UP000092461">
    <property type="component" value="Unassembled WGS sequence"/>
</dbReference>
<reference evidence="7" key="1">
    <citation type="submission" date="2012-05" db="EMBL/GenBank/DDBJ databases">
        <title>Whole Genome Assembly of Lutzomyia longipalpis.</title>
        <authorList>
            <person name="Richards S."/>
            <person name="Qu C."/>
            <person name="Dillon R."/>
            <person name="Worley K."/>
            <person name="Scherer S."/>
            <person name="Batterton M."/>
            <person name="Taylor A."/>
            <person name="Hawes A."/>
            <person name="Hernandez B."/>
            <person name="Kovar C."/>
            <person name="Mandapat C."/>
            <person name="Pham C."/>
            <person name="Qu C."/>
            <person name="Jing C."/>
            <person name="Bess C."/>
            <person name="Bandaranaike D."/>
            <person name="Ngo D."/>
            <person name="Ongeri F."/>
            <person name="Arias F."/>
            <person name="Lara F."/>
            <person name="Weissenberger G."/>
            <person name="Kamau G."/>
            <person name="Han H."/>
            <person name="Shen H."/>
            <person name="Dinh H."/>
            <person name="Khalil I."/>
            <person name="Jones J."/>
            <person name="Shafer J."/>
            <person name="Jayaseelan J."/>
            <person name="Quiroz J."/>
            <person name="Blankenburg K."/>
            <person name="Nguyen L."/>
            <person name="Jackson L."/>
            <person name="Francisco L."/>
            <person name="Tang L.-Y."/>
            <person name="Pu L.-L."/>
            <person name="Perales L."/>
            <person name="Lorensuhewa L."/>
            <person name="Munidasa M."/>
            <person name="Coyle M."/>
            <person name="Taylor M."/>
            <person name="Puazo M."/>
            <person name="Firestine M."/>
            <person name="Scheel M."/>
            <person name="Javaid M."/>
            <person name="Wang M."/>
            <person name="Li M."/>
            <person name="Tabassum N."/>
            <person name="Saada N."/>
            <person name="Osuji N."/>
            <person name="Aqrawi P."/>
            <person name="Fu Q."/>
            <person name="Thornton R."/>
            <person name="Raj R."/>
            <person name="Goodspeed R."/>
            <person name="Mata R."/>
            <person name="Najjar R."/>
            <person name="Gubbala S."/>
            <person name="Lee S."/>
            <person name="Denson S."/>
            <person name="Patil S."/>
            <person name="Macmil S."/>
            <person name="Qi S."/>
            <person name="Matskevitch T."/>
            <person name="Palculict T."/>
            <person name="Mathew T."/>
            <person name="Vee V."/>
            <person name="Velamala V."/>
            <person name="Korchina V."/>
            <person name="Cai W."/>
            <person name="Liu W."/>
            <person name="Dai W."/>
            <person name="Zou X."/>
            <person name="Zhu Y."/>
            <person name="Zhang Y."/>
            <person name="Wu Y.-Q."/>
            <person name="Xin Y."/>
            <person name="Nazarath L."/>
            <person name="Kovar C."/>
            <person name="Han Y."/>
            <person name="Muzny D."/>
            <person name="Gibbs R."/>
        </authorList>
    </citation>
    <scope>NUCLEOTIDE SEQUENCE [LARGE SCALE GENOMIC DNA]</scope>
    <source>
        <strain evidence="7">Jacobina</strain>
    </source>
</reference>
<evidence type="ECO:0000256" key="2">
    <source>
        <dbReference type="SAM" id="MobiDB-lite"/>
    </source>
</evidence>
<reference evidence="5" key="2">
    <citation type="journal article" date="2020" name="BMC">
        <title>Leishmania infection induces a limited differential gene expression in the sand fly midgut.</title>
        <authorList>
            <person name="Coutinho-Abreu I.V."/>
            <person name="Serafim T.D."/>
            <person name="Meneses C."/>
            <person name="Kamhawi S."/>
            <person name="Oliveira F."/>
            <person name="Valenzuela J.G."/>
        </authorList>
    </citation>
    <scope>NUCLEOTIDE SEQUENCE</scope>
    <source>
        <strain evidence="5">Jacobina</strain>
        <tissue evidence="5">Midgut</tissue>
    </source>
</reference>
<evidence type="ECO:0000259" key="4">
    <source>
        <dbReference type="PROSITE" id="PS50853"/>
    </source>
</evidence>
<dbReference type="AlphaFoldDB" id="A0A1B0FV01"/>
<dbReference type="SUPFAM" id="SSF49265">
    <property type="entry name" value="Fibronectin type III"/>
    <property type="match status" value="1"/>
</dbReference>
<feature type="compositionally biased region" description="Acidic residues" evidence="2">
    <location>
        <begin position="812"/>
        <end position="821"/>
    </location>
</feature>
<feature type="compositionally biased region" description="Basic and acidic residues" evidence="2">
    <location>
        <begin position="939"/>
        <end position="966"/>
    </location>
</feature>
<dbReference type="InterPro" id="IPR007110">
    <property type="entry name" value="Ig-like_dom"/>
</dbReference>
<dbReference type="SMART" id="SM00408">
    <property type="entry name" value="IGc2"/>
    <property type="match status" value="2"/>
</dbReference>
<evidence type="ECO:0000313" key="5">
    <source>
        <dbReference type="EMBL" id="MBC1177706.1"/>
    </source>
</evidence>
<dbReference type="GO" id="GO:0030154">
    <property type="term" value="P:cell differentiation"/>
    <property type="evidence" value="ECO:0007669"/>
    <property type="project" value="UniProtKB-ARBA"/>
</dbReference>
<feature type="region of interest" description="Disordered" evidence="2">
    <location>
        <begin position="1016"/>
        <end position="1137"/>
    </location>
</feature>
<dbReference type="EnsemblMetazoa" id="LLOJ001940-RA">
    <property type="protein sequence ID" value="LLOJ001940-PA"/>
    <property type="gene ID" value="LLOJ001940"/>
</dbReference>
<evidence type="ECO:0000256" key="1">
    <source>
        <dbReference type="ARBA" id="ARBA00022737"/>
    </source>
</evidence>
<dbReference type="InterPro" id="IPR003599">
    <property type="entry name" value="Ig_sub"/>
</dbReference>
<dbReference type="InterPro" id="IPR013783">
    <property type="entry name" value="Ig-like_fold"/>
</dbReference>
<sequence length="1230" mass="138589">MGNASGKHQLRDRPRKNVHWKSAEPPAAPGKPILVPSDPDTSPDIVTIRWDKPLSDGGAPIFGYLVERRCTGSPHWVRATPGLIPGTEIQLTGLEPGWRYQFRVSAENIVGLSPPSELSDGLTVTLQRTAISVPRFVKELADCSTIENDRVEFQVQITGTPPPDINWFKDGFEIFSSRRTKILTENDTSLLVIHQTAITDEGEIKCTATNRAGHVVTRCQLKVEAPPKIRLPRQYEEGILIEADEVLRLKVGIAGRPPPSVAWLRNGEVLGNDDRHEIVTTDKNSSLKITNCRRSDRGEYNVRATNKFGDDAASFLVTVTSRPGCPGRVAFSMSVGKSVSLAWTSPEDDGGCKIGNYVVEYYRVGWNVWLKATTTRQLSTTLNDLIEGSEYKFRVKAENPYGMSEPSEESDVLFIPDPKRGITKPTSSSDTSVFIDDQRPTIIPRRKHTPTPSAAPSSQSLDSPMSKLTRMVDKSEQTHVARLKIQRPTLNIQLIPQVFDSESIARDISYGTPDPSSMAMQKKESSPSMQKDKSPSRLPEIQLNTPQELPRTMQKARELSPRPQQELKIAPIMEKIQQDKPNLLNQPKEETTPKISIKTQNKQIVETRVDESAKKPPPPVSESVPVNEMQKSWKSLEVAHHDASDAIHSSGEFVLVLYDDKDPSKRTSKQQSFDFETEEVLLPPPLSLSAPELSSQISYNTPSLRRVVSSTELLYEKAMAKFYHAVEAEEQTQKTKERSDVKQNLSKNNEVANRRSSLKHRLSGEFSLTNSGSFKQNDSPMMENPEIHSREEEKEEATKDIEEEKIVKASEEQIEYTDDYTDSTASSDESETEKFKRKVKEHRNVFSGDEELETYHPSGRQVISPYSPPPPDQSAEFLSKPFIPPSPDFVPKPILKRRKSEEVEPPPLKQDDNMENTQKNDKKPFSKIFDLNPFAKENSSSKEEKSAEKEEIPPEKPLTEKELKKKKMLEVRQESLEEMKVVIDHYSDIVREMGSGRKPPGSSIYLSAEQLKLAAEASEEEQEIVESVKESPRAFSPRKSPEKILEKTPEKTPVKMIKVENNLVKSSKLSESSIESVPEKSNARKSLRSPSRERKVMKEQEEPSLQSSQPKRKEKRAPSKTRNRSESKSLAAFNRRPMVRKVIPEPTHVAPPSQPPSKPVKAPVVTQTDTNVKVKSTINYVTDLALFVVACWIYFFKDARLCVFILALILYRQIGDMLKAHFPSWMKKKD</sequence>
<dbReference type="Pfam" id="PF07679">
    <property type="entry name" value="I-set"/>
    <property type="match status" value="2"/>
</dbReference>
<feature type="region of interest" description="Disordered" evidence="2">
    <location>
        <begin position="421"/>
        <end position="470"/>
    </location>
</feature>
<feature type="domain" description="Fibronectin type-III" evidence="4">
    <location>
        <begin position="28"/>
        <end position="129"/>
    </location>
</feature>
<keyword evidence="7" id="KW-1185">Reference proteome</keyword>
<dbReference type="InterPro" id="IPR036179">
    <property type="entry name" value="Ig-like_dom_sf"/>
</dbReference>
<dbReference type="EMBL" id="GITU01009003">
    <property type="protein sequence ID" value="MBC1177706.1"/>
    <property type="molecule type" value="Transcribed_RNA"/>
</dbReference>
<dbReference type="VEuPathDB" id="VectorBase:LLOJ001940"/>
<dbReference type="EMBL" id="AJWK01006480">
    <property type="status" value="NOT_ANNOTATED_CDS"/>
    <property type="molecule type" value="Genomic_DNA"/>
</dbReference>
<reference evidence="6" key="3">
    <citation type="submission" date="2020-05" db="UniProtKB">
        <authorList>
            <consortium name="EnsemblMetazoa"/>
        </authorList>
    </citation>
    <scope>IDENTIFICATION</scope>
    <source>
        <strain evidence="6">Jacobina</strain>
    </source>
</reference>
<dbReference type="Pfam" id="PF00041">
    <property type="entry name" value="fn3"/>
    <property type="match status" value="2"/>
</dbReference>
<dbReference type="FunFam" id="2.60.40.10:FF:000002">
    <property type="entry name" value="Titin a"/>
    <property type="match status" value="1"/>
</dbReference>
<proteinExistence type="predicted"/>
<feature type="domain" description="Ig-like" evidence="3">
    <location>
        <begin position="134"/>
        <end position="217"/>
    </location>
</feature>
<dbReference type="CDD" id="cd00063">
    <property type="entry name" value="FN3"/>
    <property type="match status" value="2"/>
</dbReference>
<evidence type="ECO:0000313" key="6">
    <source>
        <dbReference type="EnsemblMetazoa" id="LLOJ001940-PA"/>
    </source>
</evidence>
<dbReference type="InterPro" id="IPR003961">
    <property type="entry name" value="FN3_dom"/>
</dbReference>
<accession>A0A1B0FV01</accession>
<feature type="region of interest" description="Disordered" evidence="2">
    <location>
        <begin position="1"/>
        <end position="40"/>
    </location>
</feature>
<dbReference type="GO" id="GO:0009653">
    <property type="term" value="P:anatomical structure morphogenesis"/>
    <property type="evidence" value="ECO:0007669"/>
    <property type="project" value="UniProtKB-ARBA"/>
</dbReference>
<dbReference type="SMART" id="SM00409">
    <property type="entry name" value="IG"/>
    <property type="match status" value="2"/>
</dbReference>
<feature type="region of interest" description="Disordered" evidence="2">
    <location>
        <begin position="608"/>
        <end position="628"/>
    </location>
</feature>
<dbReference type="Gene3D" id="2.60.40.10">
    <property type="entry name" value="Immunoglobulins"/>
    <property type="match status" value="4"/>
</dbReference>
<dbReference type="PANTHER" id="PTHR13817">
    <property type="entry name" value="TITIN"/>
    <property type="match status" value="1"/>
</dbReference>
<feature type="compositionally biased region" description="Polar residues" evidence="2">
    <location>
        <begin position="766"/>
        <end position="779"/>
    </location>
</feature>
<dbReference type="InterPro" id="IPR036116">
    <property type="entry name" value="FN3_sf"/>
</dbReference>
<dbReference type="SUPFAM" id="SSF48726">
    <property type="entry name" value="Immunoglobulin"/>
    <property type="match status" value="2"/>
</dbReference>
<dbReference type="PRINTS" id="PR00014">
    <property type="entry name" value="FNTYPEIII"/>
</dbReference>
<dbReference type="InterPro" id="IPR003598">
    <property type="entry name" value="Ig_sub2"/>
</dbReference>
<dbReference type="PANTHER" id="PTHR13817:SF167">
    <property type="entry name" value="MYOMESIN AND MYOSIN BINDING PROTEIN"/>
    <property type="match status" value="1"/>
</dbReference>
<feature type="compositionally biased region" description="Basic and acidic residues" evidence="2">
    <location>
        <begin position="785"/>
        <end position="811"/>
    </location>
</feature>
<dbReference type="FunFam" id="2.60.40.10:FF:001806">
    <property type="entry name" value="Blast:Twitchin"/>
    <property type="match status" value="1"/>
</dbReference>
<feature type="domain" description="Ig-like" evidence="3">
    <location>
        <begin position="227"/>
        <end position="320"/>
    </location>
</feature>
<dbReference type="SMART" id="SM00060">
    <property type="entry name" value="FN3"/>
    <property type="match status" value="2"/>
</dbReference>
<dbReference type="InterPro" id="IPR050964">
    <property type="entry name" value="Striated_Muscle_Regulatory"/>
</dbReference>
<feature type="compositionally biased region" description="Basic and acidic residues" evidence="2">
    <location>
        <begin position="1090"/>
        <end position="1101"/>
    </location>
</feature>
<feature type="compositionally biased region" description="Basic residues" evidence="2">
    <location>
        <begin position="8"/>
        <end position="19"/>
    </location>
</feature>
<feature type="compositionally biased region" description="Basic and acidic residues" evidence="2">
    <location>
        <begin position="521"/>
        <end position="535"/>
    </location>
</feature>
<feature type="region of interest" description="Disordered" evidence="2">
    <location>
        <begin position="728"/>
        <end position="966"/>
    </location>
</feature>
<dbReference type="VEuPathDB" id="VectorBase:LLONM1_009874"/>
<dbReference type="PROSITE" id="PS50835">
    <property type="entry name" value="IG_LIKE"/>
    <property type="match status" value="2"/>
</dbReference>
<dbReference type="InterPro" id="IPR013098">
    <property type="entry name" value="Ig_I-set"/>
</dbReference>
<name>A0A1B0FV01_LUTLO</name>
<evidence type="ECO:0000259" key="3">
    <source>
        <dbReference type="PROSITE" id="PS50835"/>
    </source>
</evidence>
<dbReference type="FunFam" id="2.60.40.10:FF:000612">
    <property type="entry name" value="palladin isoform X1"/>
    <property type="match status" value="1"/>
</dbReference>
<keyword evidence="1" id="KW-0677">Repeat</keyword>
<feature type="compositionally biased region" description="Basic residues" evidence="2">
    <location>
        <begin position="1110"/>
        <end position="1122"/>
    </location>
</feature>
<organism evidence="6 7">
    <name type="scientific">Lutzomyia longipalpis</name>
    <name type="common">Sand fly</name>
    <dbReference type="NCBI Taxonomy" id="7200"/>
    <lineage>
        <taxon>Eukaryota</taxon>
        <taxon>Metazoa</taxon>
        <taxon>Ecdysozoa</taxon>
        <taxon>Arthropoda</taxon>
        <taxon>Hexapoda</taxon>
        <taxon>Insecta</taxon>
        <taxon>Pterygota</taxon>
        <taxon>Neoptera</taxon>
        <taxon>Endopterygota</taxon>
        <taxon>Diptera</taxon>
        <taxon>Nematocera</taxon>
        <taxon>Psychodoidea</taxon>
        <taxon>Psychodidae</taxon>
        <taxon>Lutzomyia</taxon>
        <taxon>Lutzomyia</taxon>
    </lineage>
</organism>
<feature type="compositionally biased region" description="Basic and acidic residues" evidence="2">
    <location>
        <begin position="728"/>
        <end position="741"/>
    </location>
</feature>
<feature type="region of interest" description="Disordered" evidence="2">
    <location>
        <begin position="507"/>
        <end position="540"/>
    </location>
</feature>
<feature type="domain" description="Fibronectin type-III" evidence="4">
    <location>
        <begin position="325"/>
        <end position="418"/>
    </location>
</feature>
<feature type="compositionally biased region" description="Low complexity" evidence="2">
    <location>
        <begin position="1061"/>
        <end position="1076"/>
    </location>
</feature>
<feature type="compositionally biased region" description="Polar residues" evidence="2">
    <location>
        <begin position="742"/>
        <end position="755"/>
    </location>
</feature>
<protein>
    <submittedName>
        <fullName evidence="5">Putative titin</fullName>
    </submittedName>
</protein>
<dbReference type="PROSITE" id="PS50853">
    <property type="entry name" value="FN3"/>
    <property type="match status" value="2"/>
</dbReference>